<dbReference type="Proteomes" id="UP001148312">
    <property type="component" value="Unassembled WGS sequence"/>
</dbReference>
<evidence type="ECO:0000313" key="3">
    <source>
        <dbReference type="EMBL" id="KAJ5483977.1"/>
    </source>
</evidence>
<accession>A0A9W9X4Z9</accession>
<dbReference type="GeneID" id="81625624"/>
<evidence type="ECO:0008006" key="5">
    <source>
        <dbReference type="Google" id="ProtNLM"/>
    </source>
</evidence>
<feature type="region of interest" description="Disordered" evidence="1">
    <location>
        <begin position="109"/>
        <end position="139"/>
    </location>
</feature>
<gene>
    <name evidence="3" type="ORF">N7539_005773</name>
</gene>
<keyword evidence="2" id="KW-0732">Signal</keyword>
<proteinExistence type="predicted"/>
<comment type="caution">
    <text evidence="3">The sequence shown here is derived from an EMBL/GenBank/DDBJ whole genome shotgun (WGS) entry which is preliminary data.</text>
</comment>
<evidence type="ECO:0000256" key="2">
    <source>
        <dbReference type="SAM" id="SignalP"/>
    </source>
</evidence>
<dbReference type="EMBL" id="JAPWDQ010000006">
    <property type="protein sequence ID" value="KAJ5483977.1"/>
    <property type="molecule type" value="Genomic_DNA"/>
</dbReference>
<protein>
    <recommendedName>
        <fullName evidence="5">GPI anchored serine-threonine rich protein</fullName>
    </recommendedName>
</protein>
<feature type="signal peptide" evidence="2">
    <location>
        <begin position="1"/>
        <end position="17"/>
    </location>
</feature>
<feature type="chain" id="PRO_5040740228" description="GPI anchored serine-threonine rich protein" evidence="2">
    <location>
        <begin position="18"/>
        <end position="198"/>
    </location>
</feature>
<keyword evidence="4" id="KW-1185">Reference proteome</keyword>
<reference evidence="3" key="1">
    <citation type="submission" date="2022-12" db="EMBL/GenBank/DDBJ databases">
        <authorList>
            <person name="Petersen C."/>
        </authorList>
    </citation>
    <scope>NUCLEOTIDE SEQUENCE</scope>
    <source>
        <strain evidence="3">IBT 30728</strain>
    </source>
</reference>
<dbReference type="AlphaFoldDB" id="A0A9W9X4Z9"/>
<evidence type="ECO:0000256" key="1">
    <source>
        <dbReference type="SAM" id="MobiDB-lite"/>
    </source>
</evidence>
<dbReference type="RefSeq" id="XP_056789247.1">
    <property type="nucleotide sequence ID" value="XM_056935375.1"/>
</dbReference>
<sequence>MKMTMVAFSALLALAAAVDTTTTAMAPTVTMTAEALCAKKCNANDVCCIAQCYHVPCPSDNQANDTNNCVAACPQGTGSPADTQKYADCEQRCYSSHFLATTYVAAAPTAASPGSSNSNNNNNSNSVSNAMTTGESTSDVSSGSGYTVVTGFQQATATSSSATSTSTVITQTGGAAGPIKGGASGAGLLGLALAAFVL</sequence>
<feature type="compositionally biased region" description="Low complexity" evidence="1">
    <location>
        <begin position="109"/>
        <end position="133"/>
    </location>
</feature>
<name>A0A9W9X4Z9_9EURO</name>
<evidence type="ECO:0000313" key="4">
    <source>
        <dbReference type="Proteomes" id="UP001148312"/>
    </source>
</evidence>
<organism evidence="3 4">
    <name type="scientific">Penicillium diatomitis</name>
    <dbReference type="NCBI Taxonomy" id="2819901"/>
    <lineage>
        <taxon>Eukaryota</taxon>
        <taxon>Fungi</taxon>
        <taxon>Dikarya</taxon>
        <taxon>Ascomycota</taxon>
        <taxon>Pezizomycotina</taxon>
        <taxon>Eurotiomycetes</taxon>
        <taxon>Eurotiomycetidae</taxon>
        <taxon>Eurotiales</taxon>
        <taxon>Aspergillaceae</taxon>
        <taxon>Penicillium</taxon>
    </lineage>
</organism>
<reference evidence="3" key="2">
    <citation type="journal article" date="2023" name="IMA Fungus">
        <title>Comparative genomic study of the Penicillium genus elucidates a diverse pangenome and 15 lateral gene transfer events.</title>
        <authorList>
            <person name="Petersen C."/>
            <person name="Sorensen T."/>
            <person name="Nielsen M.R."/>
            <person name="Sondergaard T.E."/>
            <person name="Sorensen J.L."/>
            <person name="Fitzpatrick D.A."/>
            <person name="Frisvad J.C."/>
            <person name="Nielsen K.L."/>
        </authorList>
    </citation>
    <scope>NUCLEOTIDE SEQUENCE</scope>
    <source>
        <strain evidence="3">IBT 30728</strain>
    </source>
</reference>